<dbReference type="Proteomes" id="UP000807769">
    <property type="component" value="Unassembled WGS sequence"/>
</dbReference>
<dbReference type="OrthoDB" id="2670640at2759"/>
<proteinExistence type="predicted"/>
<name>A0A9P7EIL0_9AGAM</name>
<keyword evidence="2" id="KW-1185">Reference proteome</keyword>
<sequence>MYRTALGSSWYSQSLWFWIQDVQFNDLLQNVYMLLCCPGIASGFFRHLKTIDHKLCILHKWKEKIEVMHLVGIMVIQVGEEYEYEQVVQLQDGSLSLMSYWYGKVVDIYLKAGYMAQNTVVLSQGYLEDEGVDLTASVGEYGLILSDLITGVGMCCVEDHATILPYDEDTNRDTV</sequence>
<organism evidence="1 2">
    <name type="scientific">Suillus subaureus</name>
    <dbReference type="NCBI Taxonomy" id="48587"/>
    <lineage>
        <taxon>Eukaryota</taxon>
        <taxon>Fungi</taxon>
        <taxon>Dikarya</taxon>
        <taxon>Basidiomycota</taxon>
        <taxon>Agaricomycotina</taxon>
        <taxon>Agaricomycetes</taxon>
        <taxon>Agaricomycetidae</taxon>
        <taxon>Boletales</taxon>
        <taxon>Suillineae</taxon>
        <taxon>Suillaceae</taxon>
        <taxon>Suillus</taxon>
    </lineage>
</organism>
<accession>A0A9P7EIL0</accession>
<dbReference type="GeneID" id="64626579"/>
<reference evidence="1" key="1">
    <citation type="journal article" date="2020" name="New Phytol.">
        <title>Comparative genomics reveals dynamic genome evolution in host specialist ectomycorrhizal fungi.</title>
        <authorList>
            <person name="Lofgren L.A."/>
            <person name="Nguyen N.H."/>
            <person name="Vilgalys R."/>
            <person name="Ruytinx J."/>
            <person name="Liao H.L."/>
            <person name="Branco S."/>
            <person name="Kuo A."/>
            <person name="LaButti K."/>
            <person name="Lipzen A."/>
            <person name="Andreopoulos W."/>
            <person name="Pangilinan J."/>
            <person name="Riley R."/>
            <person name="Hundley H."/>
            <person name="Na H."/>
            <person name="Barry K."/>
            <person name="Grigoriev I.V."/>
            <person name="Stajich J.E."/>
            <person name="Kennedy P.G."/>
        </authorList>
    </citation>
    <scope>NUCLEOTIDE SEQUENCE</scope>
    <source>
        <strain evidence="1">MN1</strain>
    </source>
</reference>
<evidence type="ECO:0000313" key="2">
    <source>
        <dbReference type="Proteomes" id="UP000807769"/>
    </source>
</evidence>
<protein>
    <submittedName>
        <fullName evidence="1">Uncharacterized protein</fullName>
    </submittedName>
</protein>
<dbReference type="AlphaFoldDB" id="A0A9P7EIL0"/>
<dbReference type="EMBL" id="JABBWG010000006">
    <property type="protein sequence ID" value="KAG1822058.1"/>
    <property type="molecule type" value="Genomic_DNA"/>
</dbReference>
<evidence type="ECO:0000313" key="1">
    <source>
        <dbReference type="EMBL" id="KAG1822058.1"/>
    </source>
</evidence>
<dbReference type="RefSeq" id="XP_041196798.1">
    <property type="nucleotide sequence ID" value="XM_041332562.1"/>
</dbReference>
<gene>
    <name evidence="1" type="ORF">BJ212DRAFT_1297301</name>
</gene>
<comment type="caution">
    <text evidence="1">The sequence shown here is derived from an EMBL/GenBank/DDBJ whole genome shotgun (WGS) entry which is preliminary data.</text>
</comment>